<evidence type="ECO:0000256" key="4">
    <source>
        <dbReference type="PROSITE-ProRule" id="PRU00335"/>
    </source>
</evidence>
<sequence>MATQAERSAASRQRLLAAALTLLAEKGVQATSVAEIGARAGMSRAAVNFHFGSKDALLAAVVGKVIEEWEQAVLLPELAAAADFATAMEAALLAHRKMVMEGTVAYRVYYVLLLESLGPSPHLRSEFVRLRRKFRDAFVEGMRRSGVTEDTGVDLEGMAAWFVGALRGIAQQYLLEPDAIDLNAAHAELASAVRARVEAALQP</sequence>
<dbReference type="RefSeq" id="WP_163572765.1">
    <property type="nucleotide sequence ID" value="NZ_BAAANY010000033.1"/>
</dbReference>
<proteinExistence type="predicted"/>
<evidence type="ECO:0000259" key="5">
    <source>
        <dbReference type="PROSITE" id="PS50977"/>
    </source>
</evidence>
<gene>
    <name evidence="6" type="ORF">GCM10009765_68520</name>
</gene>
<evidence type="ECO:0000313" key="7">
    <source>
        <dbReference type="Proteomes" id="UP001500618"/>
    </source>
</evidence>
<dbReference type="InterPro" id="IPR050109">
    <property type="entry name" value="HTH-type_TetR-like_transc_reg"/>
</dbReference>
<dbReference type="Pfam" id="PF00440">
    <property type="entry name" value="TetR_N"/>
    <property type="match status" value="1"/>
</dbReference>
<dbReference type="InterPro" id="IPR009057">
    <property type="entry name" value="Homeodomain-like_sf"/>
</dbReference>
<evidence type="ECO:0000256" key="3">
    <source>
        <dbReference type="ARBA" id="ARBA00023163"/>
    </source>
</evidence>
<dbReference type="InterPro" id="IPR001647">
    <property type="entry name" value="HTH_TetR"/>
</dbReference>
<dbReference type="PANTHER" id="PTHR30055:SF238">
    <property type="entry name" value="MYCOFACTOCIN BIOSYNTHESIS TRANSCRIPTIONAL REGULATOR MFTR-RELATED"/>
    <property type="match status" value="1"/>
</dbReference>
<comment type="caution">
    <text evidence="6">The sequence shown here is derived from an EMBL/GenBank/DDBJ whole genome shotgun (WGS) entry which is preliminary data.</text>
</comment>
<evidence type="ECO:0000313" key="6">
    <source>
        <dbReference type="EMBL" id="GAA1709429.1"/>
    </source>
</evidence>
<evidence type="ECO:0000256" key="2">
    <source>
        <dbReference type="ARBA" id="ARBA00023125"/>
    </source>
</evidence>
<dbReference type="PANTHER" id="PTHR30055">
    <property type="entry name" value="HTH-TYPE TRANSCRIPTIONAL REGULATOR RUTR"/>
    <property type="match status" value="1"/>
</dbReference>
<feature type="DNA-binding region" description="H-T-H motif" evidence="4">
    <location>
        <begin position="32"/>
        <end position="51"/>
    </location>
</feature>
<reference evidence="7" key="1">
    <citation type="journal article" date="2019" name="Int. J. Syst. Evol. Microbiol.">
        <title>The Global Catalogue of Microorganisms (GCM) 10K type strain sequencing project: providing services to taxonomists for standard genome sequencing and annotation.</title>
        <authorList>
            <consortium name="The Broad Institute Genomics Platform"/>
            <consortium name="The Broad Institute Genome Sequencing Center for Infectious Disease"/>
            <person name="Wu L."/>
            <person name="Ma J."/>
        </authorList>
    </citation>
    <scope>NUCLEOTIDE SEQUENCE [LARGE SCALE GENOMIC DNA]</scope>
    <source>
        <strain evidence="7">JCM 14718</strain>
    </source>
</reference>
<dbReference type="Proteomes" id="UP001500618">
    <property type="component" value="Unassembled WGS sequence"/>
</dbReference>
<keyword evidence="2 4" id="KW-0238">DNA-binding</keyword>
<dbReference type="SUPFAM" id="SSF46689">
    <property type="entry name" value="Homeodomain-like"/>
    <property type="match status" value="1"/>
</dbReference>
<evidence type="ECO:0000256" key="1">
    <source>
        <dbReference type="ARBA" id="ARBA00023015"/>
    </source>
</evidence>
<keyword evidence="7" id="KW-1185">Reference proteome</keyword>
<organism evidence="6 7">
    <name type="scientific">Fodinicola feengrottensis</name>
    <dbReference type="NCBI Taxonomy" id="435914"/>
    <lineage>
        <taxon>Bacteria</taxon>
        <taxon>Bacillati</taxon>
        <taxon>Actinomycetota</taxon>
        <taxon>Actinomycetes</taxon>
        <taxon>Mycobacteriales</taxon>
        <taxon>Fodinicola</taxon>
    </lineage>
</organism>
<dbReference type="EMBL" id="BAAANY010000033">
    <property type="protein sequence ID" value="GAA1709429.1"/>
    <property type="molecule type" value="Genomic_DNA"/>
</dbReference>
<keyword evidence="1" id="KW-0805">Transcription regulation</keyword>
<dbReference type="InterPro" id="IPR036271">
    <property type="entry name" value="Tet_transcr_reg_TetR-rel_C_sf"/>
</dbReference>
<dbReference type="PRINTS" id="PR00455">
    <property type="entry name" value="HTHTETR"/>
</dbReference>
<dbReference type="SUPFAM" id="SSF48498">
    <property type="entry name" value="Tetracyclin repressor-like, C-terminal domain"/>
    <property type="match status" value="1"/>
</dbReference>
<protein>
    <submittedName>
        <fullName evidence="6">TetR/AcrR family transcriptional regulator</fullName>
    </submittedName>
</protein>
<dbReference type="Gene3D" id="1.10.357.10">
    <property type="entry name" value="Tetracycline Repressor, domain 2"/>
    <property type="match status" value="1"/>
</dbReference>
<keyword evidence="3" id="KW-0804">Transcription</keyword>
<accession>A0ABP4UPF9</accession>
<feature type="domain" description="HTH tetR-type" evidence="5">
    <location>
        <begin position="9"/>
        <end position="69"/>
    </location>
</feature>
<name>A0ABP4UPF9_9ACTN</name>
<dbReference type="PROSITE" id="PS50977">
    <property type="entry name" value="HTH_TETR_2"/>
    <property type="match status" value="1"/>
</dbReference>